<feature type="region of interest" description="Disordered" evidence="1">
    <location>
        <begin position="1"/>
        <end position="78"/>
    </location>
</feature>
<feature type="compositionally biased region" description="Low complexity" evidence="1">
    <location>
        <begin position="26"/>
        <end position="36"/>
    </location>
</feature>
<name>A0A2T7DGE7_9POAL</name>
<protein>
    <submittedName>
        <fullName evidence="2">Uncharacterized protein</fullName>
    </submittedName>
</protein>
<reference evidence="2 3" key="1">
    <citation type="submission" date="2018-04" db="EMBL/GenBank/DDBJ databases">
        <title>WGS assembly of Panicum hallii var. hallii HAL2.</title>
        <authorList>
            <person name="Lovell J."/>
            <person name="Jenkins J."/>
            <person name="Lowry D."/>
            <person name="Mamidi S."/>
            <person name="Sreedasyam A."/>
            <person name="Weng X."/>
            <person name="Barry K."/>
            <person name="Bonette J."/>
            <person name="Campitelli B."/>
            <person name="Daum C."/>
            <person name="Gordon S."/>
            <person name="Gould B."/>
            <person name="Lipzen A."/>
            <person name="MacQueen A."/>
            <person name="Palacio-Mejia J."/>
            <person name="Plott C."/>
            <person name="Shakirov E."/>
            <person name="Shu S."/>
            <person name="Yoshinaga Y."/>
            <person name="Zane M."/>
            <person name="Rokhsar D."/>
            <person name="Grimwood J."/>
            <person name="Schmutz J."/>
            <person name="Juenger T."/>
        </authorList>
    </citation>
    <scope>NUCLEOTIDE SEQUENCE [LARGE SCALE GENOMIC DNA]</scope>
    <source>
        <strain evidence="3">cv. HAL2</strain>
    </source>
</reference>
<dbReference type="Proteomes" id="UP000244336">
    <property type="component" value="Chromosome 5"/>
</dbReference>
<sequence length="105" mass="11268">MPPPLLGFGEKESCRGHCPAPPPRLRPSVPLRPRALTRATGRLHPAPAARFSQCRGPPLPRPGHTFRPAPAACSSPRRWPPHPTLTTALLSLLCCGHLGARLIKG</sequence>
<evidence type="ECO:0000256" key="1">
    <source>
        <dbReference type="SAM" id="MobiDB-lite"/>
    </source>
</evidence>
<gene>
    <name evidence="2" type="ORF">GQ55_5G148600</name>
</gene>
<keyword evidence="3" id="KW-1185">Reference proteome</keyword>
<proteinExistence type="predicted"/>
<evidence type="ECO:0000313" key="2">
    <source>
        <dbReference type="EMBL" id="PUZ54649.1"/>
    </source>
</evidence>
<accession>A0A2T7DGE7</accession>
<dbReference type="AlphaFoldDB" id="A0A2T7DGE7"/>
<dbReference type="EMBL" id="CM009753">
    <property type="protein sequence ID" value="PUZ54649.1"/>
    <property type="molecule type" value="Genomic_DNA"/>
</dbReference>
<evidence type="ECO:0000313" key="3">
    <source>
        <dbReference type="Proteomes" id="UP000244336"/>
    </source>
</evidence>
<organism evidence="2 3">
    <name type="scientific">Panicum hallii var. hallii</name>
    <dbReference type="NCBI Taxonomy" id="1504633"/>
    <lineage>
        <taxon>Eukaryota</taxon>
        <taxon>Viridiplantae</taxon>
        <taxon>Streptophyta</taxon>
        <taxon>Embryophyta</taxon>
        <taxon>Tracheophyta</taxon>
        <taxon>Spermatophyta</taxon>
        <taxon>Magnoliopsida</taxon>
        <taxon>Liliopsida</taxon>
        <taxon>Poales</taxon>
        <taxon>Poaceae</taxon>
        <taxon>PACMAD clade</taxon>
        <taxon>Panicoideae</taxon>
        <taxon>Panicodae</taxon>
        <taxon>Paniceae</taxon>
        <taxon>Panicinae</taxon>
        <taxon>Panicum</taxon>
        <taxon>Panicum sect. Panicum</taxon>
    </lineage>
</organism>
<dbReference type="Gramene" id="PUZ54649">
    <property type="protein sequence ID" value="PUZ54649"/>
    <property type="gene ID" value="GQ55_5G148600"/>
</dbReference>